<gene>
    <name evidence="9" type="ORF">SAMN04489796_1011106</name>
</gene>
<evidence type="ECO:0000313" key="9">
    <source>
        <dbReference type="EMBL" id="SDG98854.1"/>
    </source>
</evidence>
<accession>A0A1G7YR14</accession>
<evidence type="ECO:0000256" key="7">
    <source>
        <dbReference type="PROSITE-ProRule" id="PRU01100"/>
    </source>
</evidence>
<comment type="similarity">
    <text evidence="1 7">Belongs to the glycosyl hydrolase 26 family.</text>
</comment>
<keyword evidence="3" id="KW-0677">Repeat</keyword>
<sequence>MSVFFGLFVFSCSKDDPEIENDILVNISATIGFASEPSSNGEFTFTLTNTVSTVTLINYTISGTATNGTDYQTIANSISIPANTLSKSIAIIVLDDTTTEGDETVTMTLNATNNNVIIGNSDVATVTISELPEEFILSPDETYLYMVNPNATPQTIALFYNLKLLSKTKFVVGQQDAFSSFYNDNIGESDIMKTTGSDPGLLGLDFMFITDDNNNGATSNWYYQQEQNIKSDAIEAYNKGMINSFSWHMREPYNGEHFYTSEMTQFQKDNALVSILPDGANHDYYKQKLQKIADVANSMVGSDGNLVPFIFRPFHEFDGDWFWWGKDYCTPQEFKALWQFTVTYLRDTLHVNNILFAFSPDNNFFSAAEYLSRYPGDAYVDILGMDNYSDFNNQGQMALESANEKLQILTGLAKDRVKIAALTESAYIVTPGVNNPISGFYSNHMYNALSDNNVEIGYMMFWTNTSNTYCTPPPGQPSTSDFLEFVNKPRSVLQNELPNIYELPQ</sequence>
<evidence type="ECO:0000256" key="2">
    <source>
        <dbReference type="ARBA" id="ARBA00022729"/>
    </source>
</evidence>
<dbReference type="InterPro" id="IPR003644">
    <property type="entry name" value="Calx_beta"/>
</dbReference>
<dbReference type="Pfam" id="PF02156">
    <property type="entry name" value="Glyco_hydro_26"/>
    <property type="match status" value="1"/>
</dbReference>
<dbReference type="EMBL" id="FNCZ01000001">
    <property type="protein sequence ID" value="SDG98854.1"/>
    <property type="molecule type" value="Genomic_DNA"/>
</dbReference>
<protein>
    <submittedName>
        <fullName evidence="9">Mannan endo-1,4-beta-mannosidase</fullName>
    </submittedName>
</protein>
<dbReference type="GO" id="GO:0016020">
    <property type="term" value="C:membrane"/>
    <property type="evidence" value="ECO:0007669"/>
    <property type="project" value="InterPro"/>
</dbReference>
<evidence type="ECO:0000256" key="1">
    <source>
        <dbReference type="ARBA" id="ARBA00007754"/>
    </source>
</evidence>
<keyword evidence="5" id="KW-0106">Calcium</keyword>
<keyword evidence="4 7" id="KW-0378">Hydrolase</keyword>
<evidence type="ECO:0000256" key="6">
    <source>
        <dbReference type="ARBA" id="ARBA00023295"/>
    </source>
</evidence>
<dbReference type="PANTHER" id="PTHR40079">
    <property type="entry name" value="MANNAN ENDO-1,4-BETA-MANNOSIDASE E-RELATED"/>
    <property type="match status" value="1"/>
</dbReference>
<dbReference type="InterPro" id="IPR038081">
    <property type="entry name" value="CalX-like_sf"/>
</dbReference>
<dbReference type="PANTHER" id="PTHR40079:SF4">
    <property type="entry name" value="GH26 DOMAIN-CONTAINING PROTEIN-RELATED"/>
    <property type="match status" value="1"/>
</dbReference>
<evidence type="ECO:0000313" key="10">
    <source>
        <dbReference type="Proteomes" id="UP000199492"/>
    </source>
</evidence>
<reference evidence="10" key="1">
    <citation type="submission" date="2016-10" db="EMBL/GenBank/DDBJ databases">
        <authorList>
            <person name="Varghese N."/>
            <person name="Submissions S."/>
        </authorList>
    </citation>
    <scope>NUCLEOTIDE SEQUENCE [LARGE SCALE GENOMIC DNA]</scope>
    <source>
        <strain evidence="10">DSM 15363</strain>
    </source>
</reference>
<dbReference type="InterPro" id="IPR022790">
    <property type="entry name" value="GH26_dom"/>
</dbReference>
<feature type="active site" description="Nucleophile" evidence="7">
    <location>
        <position position="424"/>
    </location>
</feature>
<dbReference type="SUPFAM" id="SSF51445">
    <property type="entry name" value="(Trans)glycosidases"/>
    <property type="match status" value="1"/>
</dbReference>
<organism evidence="9 10">
    <name type="scientific">Winogradskyella thalassocola</name>
    <dbReference type="NCBI Taxonomy" id="262004"/>
    <lineage>
        <taxon>Bacteria</taxon>
        <taxon>Pseudomonadati</taxon>
        <taxon>Bacteroidota</taxon>
        <taxon>Flavobacteriia</taxon>
        <taxon>Flavobacteriales</taxon>
        <taxon>Flavobacteriaceae</taxon>
        <taxon>Winogradskyella</taxon>
    </lineage>
</organism>
<proteinExistence type="inferred from homology"/>
<dbReference type="GO" id="GO:0006080">
    <property type="term" value="P:substituted mannan metabolic process"/>
    <property type="evidence" value="ECO:0007669"/>
    <property type="project" value="InterPro"/>
</dbReference>
<keyword evidence="6 7" id="KW-0326">Glycosidase</keyword>
<name>A0A1G7YR14_9FLAO</name>
<dbReference type="Pfam" id="PF03160">
    <property type="entry name" value="Calx-beta"/>
    <property type="match status" value="1"/>
</dbReference>
<feature type="active site" description="Proton donor" evidence="7">
    <location>
        <position position="316"/>
    </location>
</feature>
<feature type="domain" description="GH26" evidence="8">
    <location>
        <begin position="153"/>
        <end position="495"/>
    </location>
</feature>
<dbReference type="Gene3D" id="2.60.40.2030">
    <property type="match status" value="1"/>
</dbReference>
<dbReference type="InterPro" id="IPR017853">
    <property type="entry name" value="GH"/>
</dbReference>
<evidence type="ECO:0000256" key="4">
    <source>
        <dbReference type="ARBA" id="ARBA00022801"/>
    </source>
</evidence>
<dbReference type="PROSITE" id="PS51764">
    <property type="entry name" value="GH26"/>
    <property type="match status" value="1"/>
</dbReference>
<dbReference type="SUPFAM" id="SSF141072">
    <property type="entry name" value="CalX-like"/>
    <property type="match status" value="1"/>
</dbReference>
<keyword evidence="2" id="KW-0732">Signal</keyword>
<dbReference type="STRING" id="262004.SAMN04489796_1011106"/>
<dbReference type="PRINTS" id="PR00739">
    <property type="entry name" value="GLHYDRLASE26"/>
</dbReference>
<dbReference type="InterPro" id="IPR000805">
    <property type="entry name" value="Glyco_hydro_26"/>
</dbReference>
<evidence type="ECO:0000256" key="3">
    <source>
        <dbReference type="ARBA" id="ARBA00022737"/>
    </source>
</evidence>
<evidence type="ECO:0000259" key="8">
    <source>
        <dbReference type="PROSITE" id="PS51764"/>
    </source>
</evidence>
<dbReference type="Gene3D" id="3.20.20.80">
    <property type="entry name" value="Glycosidases"/>
    <property type="match status" value="1"/>
</dbReference>
<keyword evidence="10" id="KW-1185">Reference proteome</keyword>
<dbReference type="AlphaFoldDB" id="A0A1G7YR14"/>
<dbReference type="Proteomes" id="UP000199492">
    <property type="component" value="Unassembled WGS sequence"/>
</dbReference>
<evidence type="ECO:0000256" key="5">
    <source>
        <dbReference type="ARBA" id="ARBA00022837"/>
    </source>
</evidence>
<dbReference type="GO" id="GO:0007154">
    <property type="term" value="P:cell communication"/>
    <property type="evidence" value="ECO:0007669"/>
    <property type="project" value="InterPro"/>
</dbReference>
<dbReference type="GO" id="GO:0016985">
    <property type="term" value="F:mannan endo-1,4-beta-mannosidase activity"/>
    <property type="evidence" value="ECO:0007669"/>
    <property type="project" value="InterPro"/>
</dbReference>